<proteinExistence type="predicted"/>
<evidence type="ECO:0000313" key="2">
    <source>
        <dbReference type="Proteomes" id="UP000799767"/>
    </source>
</evidence>
<dbReference type="OrthoDB" id="3817435at2759"/>
<organism evidence="1 2">
    <name type="scientific">Neohortaea acidophila</name>
    <dbReference type="NCBI Taxonomy" id="245834"/>
    <lineage>
        <taxon>Eukaryota</taxon>
        <taxon>Fungi</taxon>
        <taxon>Dikarya</taxon>
        <taxon>Ascomycota</taxon>
        <taxon>Pezizomycotina</taxon>
        <taxon>Dothideomycetes</taxon>
        <taxon>Dothideomycetidae</taxon>
        <taxon>Mycosphaerellales</taxon>
        <taxon>Teratosphaeriaceae</taxon>
        <taxon>Neohortaea</taxon>
    </lineage>
</organism>
<accession>A0A6A6PHP8</accession>
<dbReference type="EMBL" id="MU001641">
    <property type="protein sequence ID" value="KAF2479529.1"/>
    <property type="molecule type" value="Genomic_DNA"/>
</dbReference>
<keyword evidence="2" id="KW-1185">Reference proteome</keyword>
<dbReference type="RefSeq" id="XP_033586099.1">
    <property type="nucleotide sequence ID" value="XM_033735703.1"/>
</dbReference>
<dbReference type="AlphaFoldDB" id="A0A6A6PHP8"/>
<evidence type="ECO:0000313" key="1">
    <source>
        <dbReference type="EMBL" id="KAF2479529.1"/>
    </source>
</evidence>
<dbReference type="Proteomes" id="UP000799767">
    <property type="component" value="Unassembled WGS sequence"/>
</dbReference>
<protein>
    <submittedName>
        <fullName evidence="1">Uncharacterized protein</fullName>
    </submittedName>
</protein>
<reference evidence="1" key="1">
    <citation type="journal article" date="2020" name="Stud. Mycol.">
        <title>101 Dothideomycetes genomes: a test case for predicting lifestyles and emergence of pathogens.</title>
        <authorList>
            <person name="Haridas S."/>
            <person name="Albert R."/>
            <person name="Binder M."/>
            <person name="Bloem J."/>
            <person name="Labutti K."/>
            <person name="Salamov A."/>
            <person name="Andreopoulos B."/>
            <person name="Baker S."/>
            <person name="Barry K."/>
            <person name="Bills G."/>
            <person name="Bluhm B."/>
            <person name="Cannon C."/>
            <person name="Castanera R."/>
            <person name="Culley D."/>
            <person name="Daum C."/>
            <person name="Ezra D."/>
            <person name="Gonzalez J."/>
            <person name="Henrissat B."/>
            <person name="Kuo A."/>
            <person name="Liang C."/>
            <person name="Lipzen A."/>
            <person name="Lutzoni F."/>
            <person name="Magnuson J."/>
            <person name="Mondo S."/>
            <person name="Nolan M."/>
            <person name="Ohm R."/>
            <person name="Pangilinan J."/>
            <person name="Park H.-J."/>
            <person name="Ramirez L."/>
            <person name="Alfaro M."/>
            <person name="Sun H."/>
            <person name="Tritt A."/>
            <person name="Yoshinaga Y."/>
            <person name="Zwiers L.-H."/>
            <person name="Turgeon B."/>
            <person name="Goodwin S."/>
            <person name="Spatafora J."/>
            <person name="Crous P."/>
            <person name="Grigoriev I."/>
        </authorList>
    </citation>
    <scope>NUCLEOTIDE SEQUENCE</scope>
    <source>
        <strain evidence="1">CBS 113389</strain>
    </source>
</reference>
<dbReference type="GeneID" id="54476705"/>
<gene>
    <name evidence="1" type="ORF">BDY17DRAFT_313334</name>
</gene>
<sequence>MQAQSATPAQAPAPAPAPVATIGQVLAAAPPPPAERVTTATNFQSRIQNSASGYGDLIQGRPPFNAQPPLNVDITITEICTFFPSWFLLPEVAVRAVRNGWGRRDIAKAQLHAANLLDRENLSKAENRIQKQISDGGKHFCGLWGAEDDRWNSEEQRMALGQDDDLTANDWSFRPPKRGLPPVYGHVKLADLVNGVVNPPDPLDQGLVTKCIAFAASNPHLDLDTSHWDWVIQQLSAIGSPSPQRLNAQYDIQAVERLRANVSEP</sequence>
<name>A0A6A6PHP8_9PEZI</name>